<dbReference type="InParanoid" id="Q2FQS7"/>
<dbReference type="EnsemblBacteria" id="ABD40529">
    <property type="protein sequence ID" value="ABD40529"/>
    <property type="gene ID" value="Mhun_0777"/>
</dbReference>
<dbReference type="KEGG" id="mhu:Mhun_0777"/>
<dbReference type="EMBL" id="CP000254">
    <property type="protein sequence ID" value="ABD40529.1"/>
    <property type="molecule type" value="Genomic_DNA"/>
</dbReference>
<accession>Q2FQS7</accession>
<protein>
    <recommendedName>
        <fullName evidence="3">Transcriptional regulator, TrmB</fullName>
    </recommendedName>
</protein>
<reference evidence="2" key="1">
    <citation type="journal article" date="2016" name="Stand. Genomic Sci.">
        <title>Complete genome sequence of Methanospirillum hungatei type strain JF1.</title>
        <authorList>
            <person name="Gunsalus R.P."/>
            <person name="Cook L.E."/>
            <person name="Crable B."/>
            <person name="Rohlin L."/>
            <person name="McDonald E."/>
            <person name="Mouttaki H."/>
            <person name="Sieber J.R."/>
            <person name="Poweleit N."/>
            <person name="Zhou H."/>
            <person name="Lapidus A.L."/>
            <person name="Daligault H.E."/>
            <person name="Land M."/>
            <person name="Gilna P."/>
            <person name="Ivanova N."/>
            <person name="Kyrpides N."/>
            <person name="Culley D.E."/>
            <person name="McInerney M.J."/>
        </authorList>
    </citation>
    <scope>NUCLEOTIDE SEQUENCE [LARGE SCALE GENOMIC DNA]</scope>
    <source>
        <strain evidence="2">ATCC 27890 / DSM 864 / NBRC 100397 / JF-1</strain>
    </source>
</reference>
<evidence type="ECO:0000313" key="2">
    <source>
        <dbReference type="Proteomes" id="UP000001941"/>
    </source>
</evidence>
<dbReference type="InterPro" id="IPR036388">
    <property type="entry name" value="WH-like_DNA-bd_sf"/>
</dbReference>
<evidence type="ECO:0000313" key="1">
    <source>
        <dbReference type="EMBL" id="ABD40529.1"/>
    </source>
</evidence>
<dbReference type="OrthoDB" id="55633at2157"/>
<proteinExistence type="predicted"/>
<dbReference type="InterPro" id="IPR036390">
    <property type="entry name" value="WH_DNA-bd_sf"/>
</dbReference>
<dbReference type="HOGENOM" id="CLU_163103_0_0_2"/>
<dbReference type="Proteomes" id="UP000001941">
    <property type="component" value="Chromosome"/>
</dbReference>
<name>Q2FQS7_METHJ</name>
<organism evidence="1 2">
    <name type="scientific">Methanospirillum hungatei JF-1 (strain ATCC 27890 / DSM 864 / NBRC 100397 / JF-1)</name>
    <dbReference type="NCBI Taxonomy" id="323259"/>
    <lineage>
        <taxon>Archaea</taxon>
        <taxon>Methanobacteriati</taxon>
        <taxon>Methanobacteriota</taxon>
        <taxon>Stenosarchaea group</taxon>
        <taxon>Methanomicrobia</taxon>
        <taxon>Methanomicrobiales</taxon>
        <taxon>Methanospirillaceae</taxon>
        <taxon>Methanospirillum</taxon>
    </lineage>
</organism>
<dbReference type="Gene3D" id="1.10.10.10">
    <property type="entry name" value="Winged helix-like DNA-binding domain superfamily/Winged helix DNA-binding domain"/>
    <property type="match status" value="1"/>
</dbReference>
<dbReference type="RefSeq" id="WP_011447808.1">
    <property type="nucleotide sequence ID" value="NC_007796.1"/>
</dbReference>
<dbReference type="GeneID" id="3923994"/>
<dbReference type="SUPFAM" id="SSF46785">
    <property type="entry name" value="Winged helix' DNA-binding domain"/>
    <property type="match status" value="1"/>
</dbReference>
<gene>
    <name evidence="1" type="ordered locus">Mhun_0777</name>
</gene>
<keyword evidence="2" id="KW-1185">Reference proteome</keyword>
<sequence>MTDSSLPIKISKELEEVADLFRDIGMKKNCALVLVALLQDVDLSSREIERITGLRQPEVSLAITELMKRRWIDVVCLITEKKGRPVKIYHIIKKPEDILEELREEVVDDYERRIQEIEHIKEIILKNN</sequence>
<dbReference type="eggNOG" id="arCOG04377">
    <property type="taxonomic scope" value="Archaea"/>
</dbReference>
<dbReference type="AlphaFoldDB" id="Q2FQS7"/>
<evidence type="ECO:0008006" key="3">
    <source>
        <dbReference type="Google" id="ProtNLM"/>
    </source>
</evidence>